<reference evidence="1" key="1">
    <citation type="submission" date="2023-04" db="EMBL/GenBank/DDBJ databases">
        <title>Draft Genome sequencing of Naganishia species isolated from polar environments using Oxford Nanopore Technology.</title>
        <authorList>
            <person name="Leo P."/>
            <person name="Venkateswaran K."/>
        </authorList>
    </citation>
    <scope>NUCLEOTIDE SEQUENCE</scope>
    <source>
        <strain evidence="1">DBVPG 5303</strain>
    </source>
</reference>
<organism evidence="1 2">
    <name type="scientific">Naganishia onofrii</name>
    <dbReference type="NCBI Taxonomy" id="1851511"/>
    <lineage>
        <taxon>Eukaryota</taxon>
        <taxon>Fungi</taxon>
        <taxon>Dikarya</taxon>
        <taxon>Basidiomycota</taxon>
        <taxon>Agaricomycotina</taxon>
        <taxon>Tremellomycetes</taxon>
        <taxon>Filobasidiales</taxon>
        <taxon>Filobasidiaceae</taxon>
        <taxon>Naganishia</taxon>
    </lineage>
</organism>
<comment type="caution">
    <text evidence="1">The sequence shown here is derived from an EMBL/GenBank/DDBJ whole genome shotgun (WGS) entry which is preliminary data.</text>
</comment>
<gene>
    <name evidence="1" type="ORF">QFC24_002168</name>
</gene>
<dbReference type="Proteomes" id="UP001234202">
    <property type="component" value="Unassembled WGS sequence"/>
</dbReference>
<protein>
    <submittedName>
        <fullName evidence="1">Uncharacterized protein</fullName>
    </submittedName>
</protein>
<evidence type="ECO:0000313" key="2">
    <source>
        <dbReference type="Proteomes" id="UP001234202"/>
    </source>
</evidence>
<evidence type="ECO:0000313" key="1">
    <source>
        <dbReference type="EMBL" id="KAJ9126427.1"/>
    </source>
</evidence>
<dbReference type="EMBL" id="JASBWV010000005">
    <property type="protein sequence ID" value="KAJ9126427.1"/>
    <property type="molecule type" value="Genomic_DNA"/>
</dbReference>
<accession>A0ACC2XR26</accession>
<sequence>MSFLAPRIFSAAVSRSTSVPFSRTFAVTSRWQNQGSSTPPSTSRSSSKPSAEPVSSIPSLSSFQGSTPIAPESSSSSSRAAADAPDVIAQSFLLNHLPTAQSESSEPITSESWWRDTYGNRAWPKPGNQFTGRSVTVARNSGDVATAMRRLGGILARNRIKRELKLGEYYEKPSERKKRLAVERHRRRFQDLRTIQVHYSSITCYKHDTMPPRKKVAEVALNEVTASLAGTPTSATPCKVAPIVKKSTSTLADGNHAFPPFYACYLLRSKAVENSQRTYVGSTNDAPRRLRQHNGELTAGAVRTRHGRPWEMQMIVYGFPSKLAALQFEWAWQKPHISRNLRVESEADITPLAALLQAASSSELLPPIFPANKTRNWLDVKLAVVRTMLTRTPYSRLPLHVRIFSQHAWEMWHEFNKTHGSDLPADMVDPLQGKGKGKGRKRKQGKNGVITINGQEYGPFKPLPPSVDVTLDMGGVDGKTMNRKEGTTGVTRLHGPIDVNDTAFRDAHFAKWQRVVPMQQQQEGIDGKMVGEQEQQSHGRNPVCGICREGIDIKNHQSFALCPSNHTTSECHALYHLQCLARHFLRTEIRTPPPPATSPTLATPSPRFLLPKNGTCPSCETRVEWGQVIRGCYARRDGEIGSLESLEKETIKAAKKQASEEKKRLKALEKAAAKKGKGRGAASQALPDDDDDDMDEQDEMSESDADSDAGGNEDDEDDENMRSMVREGDTSENSMSGDDDGRAETARVPVPVKARGKATAVARRGRGRGPGKPATGRSTKKYENAAGMEDGGSESEGTRLNREMMMMTDSD</sequence>
<proteinExistence type="predicted"/>
<name>A0ACC2XR26_9TREE</name>
<keyword evidence="2" id="KW-1185">Reference proteome</keyword>